<protein>
    <submittedName>
        <fullName evidence="2">Uncharacterized protein</fullName>
    </submittedName>
</protein>
<gene>
    <name evidence="2" type="ORF">LY90DRAFT_27036</name>
</gene>
<evidence type="ECO:0000313" key="3">
    <source>
        <dbReference type="Proteomes" id="UP000193920"/>
    </source>
</evidence>
<dbReference type="EMBL" id="MCOG01000118">
    <property type="protein sequence ID" value="ORY42942.1"/>
    <property type="molecule type" value="Genomic_DNA"/>
</dbReference>
<dbReference type="AlphaFoldDB" id="A0A1Y2C7D1"/>
<feature type="region of interest" description="Disordered" evidence="1">
    <location>
        <begin position="268"/>
        <end position="402"/>
    </location>
</feature>
<feature type="compositionally biased region" description="Polar residues" evidence="1">
    <location>
        <begin position="354"/>
        <end position="372"/>
    </location>
</feature>
<feature type="compositionally biased region" description="Low complexity" evidence="1">
    <location>
        <begin position="278"/>
        <end position="312"/>
    </location>
</feature>
<accession>A0A1Y2C7D1</accession>
<proteinExistence type="predicted"/>
<evidence type="ECO:0000313" key="2">
    <source>
        <dbReference type="EMBL" id="ORY42942.1"/>
    </source>
</evidence>
<feature type="compositionally biased region" description="Polar residues" evidence="1">
    <location>
        <begin position="389"/>
        <end position="402"/>
    </location>
</feature>
<name>A0A1Y2C7D1_9FUNG</name>
<feature type="compositionally biased region" description="Basic and acidic residues" evidence="1">
    <location>
        <begin position="316"/>
        <end position="331"/>
    </location>
</feature>
<dbReference type="Proteomes" id="UP000193920">
    <property type="component" value="Unassembled WGS sequence"/>
</dbReference>
<keyword evidence="3" id="KW-1185">Reference proteome</keyword>
<evidence type="ECO:0000256" key="1">
    <source>
        <dbReference type="SAM" id="MobiDB-lite"/>
    </source>
</evidence>
<comment type="caution">
    <text evidence="2">The sequence shown here is derived from an EMBL/GenBank/DDBJ whole genome shotgun (WGS) entry which is preliminary data.</text>
</comment>
<reference evidence="2 3" key="1">
    <citation type="submission" date="2016-08" db="EMBL/GenBank/DDBJ databases">
        <title>A Parts List for Fungal Cellulosomes Revealed by Comparative Genomics.</title>
        <authorList>
            <consortium name="DOE Joint Genome Institute"/>
            <person name="Haitjema C.H."/>
            <person name="Gilmore S.P."/>
            <person name="Henske J.K."/>
            <person name="Solomon K.V."/>
            <person name="De Groot R."/>
            <person name="Kuo A."/>
            <person name="Mondo S.J."/>
            <person name="Salamov A.A."/>
            <person name="Labutti K."/>
            <person name="Zhao Z."/>
            <person name="Chiniquy J."/>
            <person name="Barry K."/>
            <person name="Brewer H.M."/>
            <person name="Purvine S.O."/>
            <person name="Wright A.T."/>
            <person name="Boxma B."/>
            <person name="Van Alen T."/>
            <person name="Hackstein J.H."/>
            <person name="Baker S.E."/>
            <person name="Grigoriev I.V."/>
            <person name="O'Malley M.A."/>
        </authorList>
    </citation>
    <scope>NUCLEOTIDE SEQUENCE [LARGE SCALE GENOMIC DNA]</scope>
    <source>
        <strain evidence="2 3">G1</strain>
    </source>
</reference>
<sequence length="824" mass="95233">MLLSICTGKKYRKNKNKIHSDIDEVDDENSIAPVIFQQKHIDLPTNPQFDDELDTRRNKKGISIYVGGQLTPAIPPPNLNIVTGRNHNTYNNNNNNNNNHFDIDYAAINDEVPPKIKPRKESYGQKIIDTSSIGSISFSDADKSIISHRRYSSHITRSSISSHHERRRHYSDGPDNSFYDEVSMYELSRFNYFDLNEAAINNTSHKNTNNEEISQNIYLKHSSEEQNLMSFPEESLIHTNNKKHLSSSNINNLPNEIIEINENYINPNNTNNDKDNDNINVNNNNNNNDINNIELSERNSQSSNSSSISLSKSKSKSNDTNKTFHSEHIIESGKNSSKSEILESSESEMKTKNNKSLNKSDGNINSGINNDTTLKDPSPNKDGSDEIPTLTNNKDADTTENNIDSMNSMEKLKYIENSYDRIVGSALPMVENNNKEEYINQNNNVKITEDLNEYSLQDESSLFDDAPQEIRASYPIPSPKKKIKILIFGTRDSWYIQYENGEESWNNIPTFLQWRLEIQRKINPNIPVTWISMSNDGWCWFVRFADGSIAWRTTIVSLHLLLEKHHTKGTVSKVTFCRNNGWVVIFCDGQVTYSDIPYSLEAELQNFPHHLEDVTISGRKEWVIRRNMIINNNDDNRNHLKSYSIQRSGYYTWSNGLSSFIQDNLIHRNRNIRNIVLCSGTSKSYFLQYNNYHSAFRHHVSLTNEINNFKPGKKPYLNPFNVRFTTHTVSVHIKTDTNVRDLVRGVRSKAITFHQLPVLRVIQDPRDGRWWALDNYWLWVLKEAGIRKVTVEILPWTKEFLKSVHGKWDITVINEDYKSYDYLN</sequence>
<organism evidence="2 3">
    <name type="scientific">Neocallimastix californiae</name>
    <dbReference type="NCBI Taxonomy" id="1754190"/>
    <lineage>
        <taxon>Eukaryota</taxon>
        <taxon>Fungi</taxon>
        <taxon>Fungi incertae sedis</taxon>
        <taxon>Chytridiomycota</taxon>
        <taxon>Chytridiomycota incertae sedis</taxon>
        <taxon>Neocallimastigomycetes</taxon>
        <taxon>Neocallimastigales</taxon>
        <taxon>Neocallimastigaceae</taxon>
        <taxon>Neocallimastix</taxon>
    </lineage>
</organism>